<comment type="caution">
    <text evidence="2">The sequence shown here is derived from an EMBL/GenBank/DDBJ whole genome shotgun (WGS) entry which is preliminary data.</text>
</comment>
<dbReference type="Proteomes" id="UP000637769">
    <property type="component" value="Unassembled WGS sequence"/>
</dbReference>
<evidence type="ECO:0000313" key="3">
    <source>
        <dbReference type="Proteomes" id="UP000637769"/>
    </source>
</evidence>
<name>A0ABQ1LCN7_9PROT</name>
<proteinExistence type="predicted"/>
<keyword evidence="3" id="KW-1185">Reference proteome</keyword>
<gene>
    <name evidence="2" type="ORF">GCM10007207_05400</name>
</gene>
<evidence type="ECO:0000256" key="1">
    <source>
        <dbReference type="SAM" id="SignalP"/>
    </source>
</evidence>
<keyword evidence="1" id="KW-0732">Signal</keyword>
<feature type="chain" id="PRO_5046776024" evidence="1">
    <location>
        <begin position="33"/>
        <end position="135"/>
    </location>
</feature>
<feature type="signal peptide" evidence="1">
    <location>
        <begin position="1"/>
        <end position="32"/>
    </location>
</feature>
<reference evidence="3" key="1">
    <citation type="journal article" date="2019" name="Int. J. Syst. Evol. Microbiol.">
        <title>The Global Catalogue of Microorganisms (GCM) 10K type strain sequencing project: providing services to taxonomists for standard genome sequencing and annotation.</title>
        <authorList>
            <consortium name="The Broad Institute Genomics Platform"/>
            <consortium name="The Broad Institute Genome Sequencing Center for Infectious Disease"/>
            <person name="Wu L."/>
            <person name="Ma J."/>
        </authorList>
    </citation>
    <scope>NUCLEOTIDE SEQUENCE [LARGE SCALE GENOMIC DNA]</scope>
    <source>
        <strain evidence="3">CCM 7132</strain>
    </source>
</reference>
<organism evidence="2 3">
    <name type="scientific">Asaia siamensis</name>
    <dbReference type="NCBI Taxonomy" id="110479"/>
    <lineage>
        <taxon>Bacteria</taxon>
        <taxon>Pseudomonadati</taxon>
        <taxon>Pseudomonadota</taxon>
        <taxon>Alphaproteobacteria</taxon>
        <taxon>Acetobacterales</taxon>
        <taxon>Acetobacteraceae</taxon>
        <taxon>Asaia</taxon>
    </lineage>
</organism>
<dbReference type="RefSeq" id="WP_188425211.1">
    <property type="nucleotide sequence ID" value="NZ_BMCH01000001.1"/>
</dbReference>
<dbReference type="EMBL" id="BMCH01000001">
    <property type="protein sequence ID" value="GGC23020.1"/>
    <property type="molecule type" value="Genomic_DNA"/>
</dbReference>
<accession>A0ABQ1LCN7</accession>
<sequence length="135" mass="14122">MSNRHFARKLTRAALSPLLFGLCAGWSGVASAADAPVITGTYHTPSIQTYDHNGLPQTQIEAASLTGHRIVAKDTETDMLAVETDKGLVYVTEDSVEANIRAVAPTPTQCVQIGAASADEIGGSTNNLGRNCHGS</sequence>
<protein>
    <submittedName>
        <fullName evidence="2">Uncharacterized protein</fullName>
    </submittedName>
</protein>
<evidence type="ECO:0000313" key="2">
    <source>
        <dbReference type="EMBL" id="GGC23020.1"/>
    </source>
</evidence>